<dbReference type="Proteomes" id="UP000773462">
    <property type="component" value="Unassembled WGS sequence"/>
</dbReference>
<evidence type="ECO:0000313" key="2">
    <source>
        <dbReference type="Proteomes" id="UP000773462"/>
    </source>
</evidence>
<organism evidence="1 2">
    <name type="scientific">Paenibacillus silagei</name>
    <dbReference type="NCBI Taxonomy" id="1670801"/>
    <lineage>
        <taxon>Bacteria</taxon>
        <taxon>Bacillati</taxon>
        <taxon>Bacillota</taxon>
        <taxon>Bacilli</taxon>
        <taxon>Bacillales</taxon>
        <taxon>Paenibacillaceae</taxon>
        <taxon>Paenibacillus</taxon>
    </lineage>
</organism>
<sequence length="47" mass="5305">MVILARAIEAEQIRLDLNRQARSVPFEEVQTLVPGEISGQIFLSHDN</sequence>
<accession>A0ABS4NVN3</accession>
<reference evidence="1 2" key="1">
    <citation type="submission" date="2021-03" db="EMBL/GenBank/DDBJ databases">
        <title>Genomic Encyclopedia of Type Strains, Phase IV (KMG-IV): sequencing the most valuable type-strain genomes for metagenomic binning, comparative biology and taxonomic classification.</title>
        <authorList>
            <person name="Goeker M."/>
        </authorList>
    </citation>
    <scope>NUCLEOTIDE SEQUENCE [LARGE SCALE GENOMIC DNA]</scope>
    <source>
        <strain evidence="1 2">DSM 101953</strain>
    </source>
</reference>
<proteinExistence type="predicted"/>
<evidence type="ECO:0000313" key="1">
    <source>
        <dbReference type="EMBL" id="MBP2114116.1"/>
    </source>
</evidence>
<protein>
    <submittedName>
        <fullName evidence="1">Uncharacterized protein</fullName>
    </submittedName>
</protein>
<gene>
    <name evidence="1" type="ORF">J2Z70_004277</name>
</gene>
<keyword evidence="2" id="KW-1185">Reference proteome</keyword>
<comment type="caution">
    <text evidence="1">The sequence shown here is derived from an EMBL/GenBank/DDBJ whole genome shotgun (WGS) entry which is preliminary data.</text>
</comment>
<dbReference type="EMBL" id="JAGGLV010000015">
    <property type="protein sequence ID" value="MBP2114116.1"/>
    <property type="molecule type" value="Genomic_DNA"/>
</dbReference>
<name>A0ABS4NVN3_9BACL</name>